<proteinExistence type="predicted"/>
<sequence>MSTDRHKLQAGKYVDEQKMQAIGRRIENLHIHNDAAFSGVTVRLIQPDQIRTSIIVDPASAGRSGYRQWGRSALKTTKLRG</sequence>
<reference evidence="1" key="1">
    <citation type="submission" date="2023-03" db="EMBL/GenBank/DDBJ databases">
        <title>Andean soil-derived lignocellulolytic bacterial consortium as a source of novel taxa and putative plastic-active enzymes.</title>
        <authorList>
            <person name="Diaz-Garcia L."/>
            <person name="Chuvochina M."/>
            <person name="Feuerriegel G."/>
            <person name="Bunk B."/>
            <person name="Sproer C."/>
            <person name="Streit W.R."/>
            <person name="Rodriguez L.M."/>
            <person name="Overmann J."/>
            <person name="Jimenez D.J."/>
        </authorList>
    </citation>
    <scope>NUCLEOTIDE SEQUENCE</scope>
    <source>
        <strain evidence="1">MAG 7</strain>
    </source>
</reference>
<protein>
    <submittedName>
        <fullName evidence="1">Uncharacterized protein</fullName>
    </submittedName>
</protein>
<evidence type="ECO:0000313" key="1">
    <source>
        <dbReference type="EMBL" id="WEK38012.1"/>
    </source>
</evidence>
<accession>A0AAJ5WYP3</accession>
<evidence type="ECO:0000313" key="2">
    <source>
        <dbReference type="Proteomes" id="UP001220610"/>
    </source>
</evidence>
<dbReference type="AlphaFoldDB" id="A0AAJ5WYP3"/>
<name>A0AAJ5WYP3_9BACT</name>
<organism evidence="1 2">
    <name type="scientific">Candidatus Pseudobacter hemicellulosilyticus</name>
    <dbReference type="NCBI Taxonomy" id="3121375"/>
    <lineage>
        <taxon>Bacteria</taxon>
        <taxon>Pseudomonadati</taxon>
        <taxon>Bacteroidota</taxon>
        <taxon>Chitinophagia</taxon>
        <taxon>Chitinophagales</taxon>
        <taxon>Chitinophagaceae</taxon>
        <taxon>Pseudobacter</taxon>
    </lineage>
</organism>
<dbReference type="Proteomes" id="UP001220610">
    <property type="component" value="Chromosome"/>
</dbReference>
<gene>
    <name evidence="1" type="ORF">P0Y53_10920</name>
</gene>
<dbReference type="EMBL" id="CP119311">
    <property type="protein sequence ID" value="WEK38012.1"/>
    <property type="molecule type" value="Genomic_DNA"/>
</dbReference>